<keyword evidence="3 6" id="KW-0489">Methyltransferase</keyword>
<dbReference type="RefSeq" id="WP_083524521.1">
    <property type="nucleotide sequence ID" value="NZ_JBHUNF010000004.1"/>
</dbReference>
<dbReference type="HAMAP" id="MF_00074">
    <property type="entry name" value="16SrRNA_methyltr_G"/>
    <property type="match status" value="1"/>
</dbReference>
<proteinExistence type="inferred from homology"/>
<dbReference type="GO" id="GO:0032259">
    <property type="term" value="P:methylation"/>
    <property type="evidence" value="ECO:0007669"/>
    <property type="project" value="UniProtKB-KW"/>
</dbReference>
<dbReference type="PANTHER" id="PTHR31760:SF0">
    <property type="entry name" value="S-ADENOSYL-L-METHIONINE-DEPENDENT METHYLTRANSFERASES SUPERFAMILY PROTEIN"/>
    <property type="match status" value="1"/>
</dbReference>
<evidence type="ECO:0000313" key="7">
    <source>
        <dbReference type="EMBL" id="MFD2675072.1"/>
    </source>
</evidence>
<dbReference type="EMBL" id="JBHUNF010000004">
    <property type="protein sequence ID" value="MFD2675072.1"/>
    <property type="molecule type" value="Genomic_DNA"/>
</dbReference>
<keyword evidence="4 6" id="KW-0808">Transferase</keyword>
<comment type="subcellular location">
    <subcellularLocation>
        <location evidence="6">Cytoplasm</location>
    </subcellularLocation>
</comment>
<feature type="binding site" evidence="6">
    <location>
        <position position="162"/>
    </location>
    <ligand>
        <name>S-adenosyl-L-methionine</name>
        <dbReference type="ChEBI" id="CHEBI:59789"/>
    </ligand>
</feature>
<dbReference type="Gene3D" id="3.40.50.150">
    <property type="entry name" value="Vaccinia Virus protein VP39"/>
    <property type="match status" value="1"/>
</dbReference>
<dbReference type="NCBIfam" id="TIGR00138">
    <property type="entry name" value="rsmG_gidB"/>
    <property type="match status" value="1"/>
</dbReference>
<dbReference type="PANTHER" id="PTHR31760">
    <property type="entry name" value="S-ADENOSYL-L-METHIONINE-DEPENDENT METHYLTRANSFERASES SUPERFAMILY PROTEIN"/>
    <property type="match status" value="1"/>
</dbReference>
<keyword evidence="5 6" id="KW-0949">S-adenosyl-L-methionine</keyword>
<evidence type="ECO:0000256" key="5">
    <source>
        <dbReference type="ARBA" id="ARBA00022691"/>
    </source>
</evidence>
<reference evidence="8" key="1">
    <citation type="journal article" date="2019" name="Int. J. Syst. Evol. Microbiol.">
        <title>The Global Catalogue of Microorganisms (GCM) 10K type strain sequencing project: providing services to taxonomists for standard genome sequencing and annotation.</title>
        <authorList>
            <consortium name="The Broad Institute Genomics Platform"/>
            <consortium name="The Broad Institute Genome Sequencing Center for Infectious Disease"/>
            <person name="Wu L."/>
            <person name="Ma J."/>
        </authorList>
    </citation>
    <scope>NUCLEOTIDE SEQUENCE [LARGE SCALE GENOMIC DNA]</scope>
    <source>
        <strain evidence="8">TISTR 1511</strain>
    </source>
</reference>
<feature type="binding site" evidence="6">
    <location>
        <position position="96"/>
    </location>
    <ligand>
        <name>S-adenosyl-L-methionine</name>
        <dbReference type="ChEBI" id="CHEBI:59789"/>
    </ligand>
</feature>
<dbReference type="Proteomes" id="UP001597453">
    <property type="component" value="Unassembled WGS sequence"/>
</dbReference>
<comment type="similarity">
    <text evidence="6">Belongs to the methyltransferase superfamily. RNA methyltransferase RsmG family.</text>
</comment>
<dbReference type="Pfam" id="PF02527">
    <property type="entry name" value="GidB"/>
    <property type="match status" value="1"/>
</dbReference>
<dbReference type="InterPro" id="IPR029063">
    <property type="entry name" value="SAM-dependent_MTases_sf"/>
</dbReference>
<sequence>MSEHEDLTTASANKESPVTEVVLDGETVPVEPRPAVAEAIFGDRVDVAQQYADALARDGETLGLLGPLEYPRLWTRHVVNSALIAPLLNGTVGDIGSGAGLPGIPLAIARPDVQFTLIDPMERRHTWLTQQIKSLDLTNVTAVRARAEELFDTHTFDQVTARGVAALSKLIPWTAPLVRYEGELVLMKGKNAEAEIEKAAKVIRRFGLVDVRVEEVGTDLDTEPTRAVVATVA</sequence>
<accession>A0ABW5RM20</accession>
<dbReference type="GO" id="GO:0008168">
    <property type="term" value="F:methyltransferase activity"/>
    <property type="evidence" value="ECO:0007669"/>
    <property type="project" value="UniProtKB-KW"/>
</dbReference>
<feature type="binding site" evidence="6">
    <location>
        <position position="101"/>
    </location>
    <ligand>
        <name>S-adenosyl-L-methionine</name>
        <dbReference type="ChEBI" id="CHEBI:59789"/>
    </ligand>
</feature>
<keyword evidence="1 6" id="KW-0963">Cytoplasm</keyword>
<keyword evidence="8" id="KW-1185">Reference proteome</keyword>
<name>A0ABW5RM20_9MICO</name>
<dbReference type="EC" id="2.1.1.-" evidence="6"/>
<feature type="binding site" evidence="6">
    <location>
        <begin position="147"/>
        <end position="148"/>
    </location>
    <ligand>
        <name>S-adenosyl-L-methionine</name>
        <dbReference type="ChEBI" id="CHEBI:59789"/>
    </ligand>
</feature>
<protein>
    <recommendedName>
        <fullName evidence="6">Ribosomal RNA small subunit methyltransferase G</fullName>
        <ecNumber evidence="6">2.1.1.-</ecNumber>
    </recommendedName>
    <alternativeName>
        <fullName evidence="6">16S rRNA 7-methylguanosine methyltransferase</fullName>
        <shortName evidence="6">16S rRNA m7G methyltransferase</shortName>
    </alternativeName>
</protein>
<evidence type="ECO:0000313" key="8">
    <source>
        <dbReference type="Proteomes" id="UP001597453"/>
    </source>
</evidence>
<gene>
    <name evidence="6 7" type="primary">rsmG</name>
    <name evidence="7" type="ORF">ACFSUQ_07165</name>
</gene>
<evidence type="ECO:0000256" key="1">
    <source>
        <dbReference type="ARBA" id="ARBA00022490"/>
    </source>
</evidence>
<evidence type="ECO:0000256" key="3">
    <source>
        <dbReference type="ARBA" id="ARBA00022603"/>
    </source>
</evidence>
<comment type="caution">
    <text evidence="6">Lacks conserved residue(s) required for the propagation of feature annotation.</text>
</comment>
<keyword evidence="2 6" id="KW-0698">rRNA processing</keyword>
<comment type="caution">
    <text evidence="7">The sequence shown here is derived from an EMBL/GenBank/DDBJ whole genome shotgun (WGS) entry which is preliminary data.</text>
</comment>
<comment type="function">
    <text evidence="6">Specifically methylates the N7 position of a guanine in 16S rRNA.</text>
</comment>
<evidence type="ECO:0000256" key="6">
    <source>
        <dbReference type="HAMAP-Rule" id="MF_00074"/>
    </source>
</evidence>
<evidence type="ECO:0000256" key="4">
    <source>
        <dbReference type="ARBA" id="ARBA00022679"/>
    </source>
</evidence>
<organism evidence="7 8">
    <name type="scientific">Gulosibacter bifidus</name>
    <dbReference type="NCBI Taxonomy" id="272239"/>
    <lineage>
        <taxon>Bacteria</taxon>
        <taxon>Bacillati</taxon>
        <taxon>Actinomycetota</taxon>
        <taxon>Actinomycetes</taxon>
        <taxon>Micrococcales</taxon>
        <taxon>Microbacteriaceae</taxon>
        <taxon>Gulosibacter</taxon>
    </lineage>
</organism>
<dbReference type="SUPFAM" id="SSF53335">
    <property type="entry name" value="S-adenosyl-L-methionine-dependent methyltransferases"/>
    <property type="match status" value="1"/>
</dbReference>
<dbReference type="InterPro" id="IPR003682">
    <property type="entry name" value="rRNA_ssu_MeTfrase_G"/>
</dbReference>
<evidence type="ECO:0000256" key="2">
    <source>
        <dbReference type="ARBA" id="ARBA00022552"/>
    </source>
</evidence>